<protein>
    <submittedName>
        <fullName evidence="2">Uncharacterized protein</fullName>
    </submittedName>
</protein>
<sequence length="501" mass="54449">MAGAKKAKGKKARSAQPAPPAQPAPSVPTTNAHDASQAAGASSAPSALTPARPKLHAYVDEVGLQRVGGDFFVSQFKLKNQLLVARLLLSLMKENVMVVPETAKCVSCRDEALPCVVEGHQYCTGCDTSSKSKRSTCRFTRSAKDQVAEKIVDDLLKKSEKSRAKERRVARLELKAFESTRKDWIDKIVPDCPDAWIGPEVEDEDDTDGEEADGVQEGQDAQDNEEEAGTSQDHHASTSGNVPDSDDGSAAEGSSGQGDDSGGPPPDVGADDNEGGEPEKKEVEENQLGDDEDDELVDEQVVYVPLEAEEDELANDDVQVKSEPVEPGDDDEPGSPAQTAPTNDEDDDDFVFDFRCLGNRFDRALQHDEVGYVVAPDPSQMGYSFELGTGMAQLLVPPRAVAVLDRVEVITASIVALLHGKRPTANSIEVPRFMYRVRVPCTHCNDQGDDCVVAKVPIADGHLDLEWMRCLSCRNHRVRCSWFDLEGRDDMVAITRVVDFE</sequence>
<feature type="compositionally biased region" description="Acidic residues" evidence="1">
    <location>
        <begin position="200"/>
        <end position="228"/>
    </location>
</feature>
<feature type="compositionally biased region" description="Low complexity" evidence="1">
    <location>
        <begin position="32"/>
        <end position="48"/>
    </location>
</feature>
<feature type="compositionally biased region" description="Acidic residues" evidence="1">
    <location>
        <begin position="285"/>
        <end position="298"/>
    </location>
</feature>
<reference evidence="2" key="1">
    <citation type="submission" date="2023-10" db="EMBL/GenBank/DDBJ databases">
        <authorList>
            <person name="Noh H."/>
        </authorList>
    </citation>
    <scope>NUCLEOTIDE SEQUENCE</scope>
    <source>
        <strain evidence="2">DUCC4014</strain>
    </source>
</reference>
<evidence type="ECO:0000313" key="3">
    <source>
        <dbReference type="Proteomes" id="UP000827549"/>
    </source>
</evidence>
<evidence type="ECO:0000313" key="2">
    <source>
        <dbReference type="EMBL" id="WOO85998.1"/>
    </source>
</evidence>
<feature type="region of interest" description="Disordered" evidence="1">
    <location>
        <begin position="190"/>
        <end position="348"/>
    </location>
</feature>
<dbReference type="RefSeq" id="XP_062632024.1">
    <property type="nucleotide sequence ID" value="XM_062776040.1"/>
</dbReference>
<evidence type="ECO:0000256" key="1">
    <source>
        <dbReference type="SAM" id="MobiDB-lite"/>
    </source>
</evidence>
<feature type="compositionally biased region" description="Pro residues" evidence="1">
    <location>
        <begin position="17"/>
        <end position="26"/>
    </location>
</feature>
<dbReference type="GeneID" id="87812647"/>
<dbReference type="Proteomes" id="UP000827549">
    <property type="component" value="Chromosome 7"/>
</dbReference>
<proteinExistence type="predicted"/>
<gene>
    <name evidence="2" type="ORF">LOC62_07G009486</name>
</gene>
<feature type="compositionally biased region" description="Basic residues" evidence="1">
    <location>
        <begin position="1"/>
        <end position="13"/>
    </location>
</feature>
<name>A0AAF0YG57_9TREE</name>
<accession>A0AAF0YG57</accession>
<keyword evidence="3" id="KW-1185">Reference proteome</keyword>
<organism evidence="2 3">
    <name type="scientific">Vanrija pseudolonga</name>
    <dbReference type="NCBI Taxonomy" id="143232"/>
    <lineage>
        <taxon>Eukaryota</taxon>
        <taxon>Fungi</taxon>
        <taxon>Dikarya</taxon>
        <taxon>Basidiomycota</taxon>
        <taxon>Agaricomycotina</taxon>
        <taxon>Tremellomycetes</taxon>
        <taxon>Trichosporonales</taxon>
        <taxon>Trichosporonaceae</taxon>
        <taxon>Vanrija</taxon>
    </lineage>
</organism>
<dbReference type="AlphaFoldDB" id="A0AAF0YG57"/>
<dbReference type="EMBL" id="CP086720">
    <property type="protein sequence ID" value="WOO85998.1"/>
    <property type="molecule type" value="Genomic_DNA"/>
</dbReference>
<feature type="region of interest" description="Disordered" evidence="1">
    <location>
        <begin position="1"/>
        <end position="48"/>
    </location>
</feature>